<dbReference type="AlphaFoldDB" id="A0A7W8D6T6"/>
<feature type="transmembrane region" description="Helical" evidence="6">
    <location>
        <begin position="7"/>
        <end position="26"/>
    </location>
</feature>
<feature type="transmembrane region" description="Helical" evidence="6">
    <location>
        <begin position="32"/>
        <end position="53"/>
    </location>
</feature>
<comment type="subcellular location">
    <subcellularLocation>
        <location evidence="1">Membrane</location>
        <topology evidence="1">Multi-pass membrane protein</topology>
    </subcellularLocation>
</comment>
<dbReference type="Proteomes" id="UP000521199">
    <property type="component" value="Unassembled WGS sequence"/>
</dbReference>
<proteinExistence type="predicted"/>
<keyword evidence="3 6" id="KW-1133">Transmembrane helix</keyword>
<dbReference type="GO" id="GO:0016020">
    <property type="term" value="C:membrane"/>
    <property type="evidence" value="ECO:0007669"/>
    <property type="project" value="UniProtKB-SubCell"/>
</dbReference>
<reference evidence="7 8" key="1">
    <citation type="submission" date="2020-08" db="EMBL/GenBank/DDBJ databases">
        <title>Genomic Encyclopedia of Type Strains, Phase IV (KMG-IV): sequencing the most valuable type-strain genomes for metagenomic binning, comparative biology and taxonomic classification.</title>
        <authorList>
            <person name="Goeker M."/>
        </authorList>
    </citation>
    <scope>NUCLEOTIDE SEQUENCE [LARGE SCALE GENOMIC DNA]</scope>
    <source>
        <strain evidence="7 8">DSM 24163</strain>
    </source>
</reference>
<dbReference type="InterPro" id="IPR052719">
    <property type="entry name" value="CvpA-like"/>
</dbReference>
<evidence type="ECO:0000256" key="2">
    <source>
        <dbReference type="ARBA" id="ARBA00022692"/>
    </source>
</evidence>
<evidence type="ECO:0000313" key="7">
    <source>
        <dbReference type="EMBL" id="MBB5207333.1"/>
    </source>
</evidence>
<evidence type="ECO:0000256" key="3">
    <source>
        <dbReference type="ARBA" id="ARBA00022989"/>
    </source>
</evidence>
<dbReference type="PANTHER" id="PTHR36926:SF1">
    <property type="entry name" value="COLICIN V PRODUCTION PROTEIN"/>
    <property type="match status" value="1"/>
</dbReference>
<sequence length="200" mass="21364">MLTWVDIVLLAILGLSALVGLWRGFVVEVMSLAVWAAAFWLAFAFGDDVAALFEQAVQSPSARLFLGYAVLFIGALIVGGLATWLMGKLVQSTGLSGTDRLLGLGFGLLRGAALCCVLVLLFGFTPMPQDAWWRESRVLPGFQSGAEWLRGWLPAAVAERVRFDPAVAAQSLLPALQPGAPEVENDDSPPPPDPGENSRD</sequence>
<dbReference type="EMBL" id="JACHHP010000001">
    <property type="protein sequence ID" value="MBB5207333.1"/>
    <property type="molecule type" value="Genomic_DNA"/>
</dbReference>
<feature type="region of interest" description="Disordered" evidence="5">
    <location>
        <begin position="177"/>
        <end position="200"/>
    </location>
</feature>
<accession>A0A7W8D6T6</accession>
<gene>
    <name evidence="7" type="ORF">HNQ52_000849</name>
</gene>
<dbReference type="RefSeq" id="WP_183959846.1">
    <property type="nucleotide sequence ID" value="NZ_JACHHP010000001.1"/>
</dbReference>
<evidence type="ECO:0000256" key="6">
    <source>
        <dbReference type="SAM" id="Phobius"/>
    </source>
</evidence>
<feature type="transmembrane region" description="Helical" evidence="6">
    <location>
        <begin position="65"/>
        <end position="86"/>
    </location>
</feature>
<protein>
    <submittedName>
        <fullName evidence="7">Membrane protein required for colicin V production</fullName>
    </submittedName>
</protein>
<dbReference type="Pfam" id="PF02674">
    <property type="entry name" value="Colicin_V"/>
    <property type="match status" value="1"/>
</dbReference>
<evidence type="ECO:0000256" key="5">
    <source>
        <dbReference type="SAM" id="MobiDB-lite"/>
    </source>
</evidence>
<dbReference type="PANTHER" id="PTHR36926">
    <property type="entry name" value="COLICIN V PRODUCTION PROTEIN"/>
    <property type="match status" value="1"/>
</dbReference>
<name>A0A7W8D6T6_9GAMM</name>
<dbReference type="InterPro" id="IPR003825">
    <property type="entry name" value="Colicin-V_CvpA"/>
</dbReference>
<organism evidence="7 8">
    <name type="scientific">Chiayiivirga flava</name>
    <dbReference type="NCBI Taxonomy" id="659595"/>
    <lineage>
        <taxon>Bacteria</taxon>
        <taxon>Pseudomonadati</taxon>
        <taxon>Pseudomonadota</taxon>
        <taxon>Gammaproteobacteria</taxon>
        <taxon>Lysobacterales</taxon>
        <taxon>Lysobacteraceae</taxon>
        <taxon>Chiayiivirga</taxon>
    </lineage>
</organism>
<keyword evidence="8" id="KW-1185">Reference proteome</keyword>
<feature type="transmembrane region" description="Helical" evidence="6">
    <location>
        <begin position="101"/>
        <end position="124"/>
    </location>
</feature>
<comment type="caution">
    <text evidence="7">The sequence shown here is derived from an EMBL/GenBank/DDBJ whole genome shotgun (WGS) entry which is preliminary data.</text>
</comment>
<dbReference type="GO" id="GO:0009403">
    <property type="term" value="P:toxin biosynthetic process"/>
    <property type="evidence" value="ECO:0007669"/>
    <property type="project" value="InterPro"/>
</dbReference>
<keyword evidence="4 6" id="KW-0472">Membrane</keyword>
<evidence type="ECO:0000313" key="8">
    <source>
        <dbReference type="Proteomes" id="UP000521199"/>
    </source>
</evidence>
<keyword evidence="2 6" id="KW-0812">Transmembrane</keyword>
<evidence type="ECO:0000256" key="4">
    <source>
        <dbReference type="ARBA" id="ARBA00023136"/>
    </source>
</evidence>
<evidence type="ECO:0000256" key="1">
    <source>
        <dbReference type="ARBA" id="ARBA00004141"/>
    </source>
</evidence>